<organism evidence="3 4">
    <name type="scientific">Candidatus Micrarchaeum acidiphilum ARMAN-2</name>
    <dbReference type="NCBI Taxonomy" id="425595"/>
    <lineage>
        <taxon>Archaea</taxon>
        <taxon>Candidatus Micrarchaeota</taxon>
        <taxon>Candidatus Micrarchaeia</taxon>
        <taxon>Candidatus Micrarchaeales</taxon>
        <taxon>Candidatus Micrarchaeaceae</taxon>
        <taxon>Candidatus Micrarchaeum</taxon>
    </lineage>
</organism>
<feature type="domain" description="HTH arsR-type" evidence="2">
    <location>
        <begin position="3"/>
        <end position="74"/>
    </location>
</feature>
<dbReference type="InterPro" id="IPR036388">
    <property type="entry name" value="WH-like_DNA-bd_sf"/>
</dbReference>
<dbReference type="Pfam" id="PF01022">
    <property type="entry name" value="HTH_5"/>
    <property type="match status" value="1"/>
</dbReference>
<dbReference type="CDD" id="cd00090">
    <property type="entry name" value="HTH_ARSR"/>
    <property type="match status" value="1"/>
</dbReference>
<protein>
    <submittedName>
        <fullName evidence="3">Transcriptional regulator, ArsR family</fullName>
    </submittedName>
</protein>
<sequence>MSGTLDTKKKIVSMLRKKSMNITEISRDLGLSKATISQHISELEAMGVVEVINNPHYRKVKYYRVSSPLGNNAEIANAGQQSSIAKILVPAVFAIALLVLFAFAVANESGKSGVPVPSPGVASACPVILAYNSTNRANMSAVDSIIYGIASGSPCSLPYATGKSIGGWNYTSYNGSVYVRGLKIVYTLNQTQKEHLISQIDDGYCFETKSLAFFGINYTVPKGVSCKVSVFS</sequence>
<keyword evidence="1" id="KW-1133">Transmembrane helix</keyword>
<evidence type="ECO:0000259" key="2">
    <source>
        <dbReference type="SMART" id="SM00418"/>
    </source>
</evidence>
<name>C7DHI6_MICA2</name>
<dbReference type="SUPFAM" id="SSF46785">
    <property type="entry name" value="Winged helix' DNA-binding domain"/>
    <property type="match status" value="1"/>
</dbReference>
<dbReference type="InterPro" id="IPR036390">
    <property type="entry name" value="WH_DNA-bd_sf"/>
</dbReference>
<proteinExistence type="predicted"/>
<feature type="transmembrane region" description="Helical" evidence="1">
    <location>
        <begin position="87"/>
        <end position="106"/>
    </location>
</feature>
<accession>C7DHI6</accession>
<evidence type="ECO:0000256" key="1">
    <source>
        <dbReference type="SAM" id="Phobius"/>
    </source>
</evidence>
<dbReference type="InterPro" id="IPR011991">
    <property type="entry name" value="ArsR-like_HTH"/>
</dbReference>
<evidence type="ECO:0000313" key="3">
    <source>
        <dbReference type="EMBL" id="EET90088.1"/>
    </source>
</evidence>
<dbReference type="Proteomes" id="UP000332487">
    <property type="component" value="Unassembled WGS sequence"/>
</dbReference>
<gene>
    <name evidence="3" type="ORF">UNLARM2_0529</name>
</gene>
<dbReference type="EMBL" id="GG697240">
    <property type="protein sequence ID" value="EET90088.1"/>
    <property type="molecule type" value="Genomic_DNA"/>
</dbReference>
<dbReference type="Gene3D" id="1.10.10.10">
    <property type="entry name" value="Winged helix-like DNA-binding domain superfamily/Winged helix DNA-binding domain"/>
    <property type="match status" value="1"/>
</dbReference>
<keyword evidence="4" id="KW-1185">Reference proteome</keyword>
<dbReference type="GO" id="GO:0003700">
    <property type="term" value="F:DNA-binding transcription factor activity"/>
    <property type="evidence" value="ECO:0007669"/>
    <property type="project" value="InterPro"/>
</dbReference>
<dbReference type="InterPro" id="IPR001845">
    <property type="entry name" value="HTH_ArsR_DNA-bd_dom"/>
</dbReference>
<dbReference type="AlphaFoldDB" id="C7DHI6"/>
<keyword evidence="1" id="KW-0472">Membrane</keyword>
<reference evidence="3 4" key="2">
    <citation type="journal article" date="2010" name="Proc. Natl. Acad. Sci. U.S.A.">
        <title>Enigmatic, ultrasmall, uncultivated Archaea.</title>
        <authorList>
            <person name="Baker B.J."/>
            <person name="Comolli L.R."/>
            <person name="Dick G.J."/>
            <person name="Hauser L.J."/>
            <person name="Hyatt D."/>
            <person name="Dill B.D."/>
            <person name="Land M.L."/>
            <person name="Verberkmoes N.C."/>
            <person name="Hettich R.L."/>
            <person name="Banfield J.F."/>
        </authorList>
    </citation>
    <scope>NUCLEOTIDE SEQUENCE [LARGE SCALE GENOMIC DNA]</scope>
    <source>
        <strain evidence="3">ARMAN-2</strain>
    </source>
</reference>
<evidence type="ECO:0000313" key="4">
    <source>
        <dbReference type="Proteomes" id="UP000332487"/>
    </source>
</evidence>
<reference evidence="3 4" key="1">
    <citation type="journal article" date="2009" name="Genome Biol.">
        <title>Community-wide analysis of microbial genome sequence signatures.</title>
        <authorList>
            <person name="Dick G.J."/>
            <person name="Andersson A.F."/>
            <person name="Baker B.J."/>
            <person name="Simmons S.L."/>
            <person name="Thomas B.C."/>
            <person name="Yelton A.P."/>
            <person name="Banfield J.F."/>
        </authorList>
    </citation>
    <scope>NUCLEOTIDE SEQUENCE [LARGE SCALE GENOMIC DNA]</scope>
    <source>
        <strain evidence="3">ARMAN-2</strain>
    </source>
</reference>
<keyword evidence="1" id="KW-0812">Transmembrane</keyword>
<dbReference type="SMART" id="SM00418">
    <property type="entry name" value="HTH_ARSR"/>
    <property type="match status" value="1"/>
</dbReference>